<accession>A0A212CMY0</accession>
<feature type="region of interest" description="Disordered" evidence="1">
    <location>
        <begin position="1"/>
        <end position="25"/>
    </location>
</feature>
<protein>
    <submittedName>
        <fullName evidence="2">Uncharacterized protein</fullName>
    </submittedName>
</protein>
<evidence type="ECO:0000313" key="3">
    <source>
        <dbReference type="Proteomes" id="UP000242450"/>
    </source>
</evidence>
<evidence type="ECO:0000313" key="2">
    <source>
        <dbReference type="EMBL" id="OWK07409.1"/>
    </source>
</evidence>
<dbReference type="AlphaFoldDB" id="A0A212CMY0"/>
<organism evidence="2 3">
    <name type="scientific">Cervus elaphus hippelaphus</name>
    <name type="common">European red deer</name>
    <dbReference type="NCBI Taxonomy" id="46360"/>
    <lineage>
        <taxon>Eukaryota</taxon>
        <taxon>Metazoa</taxon>
        <taxon>Chordata</taxon>
        <taxon>Craniata</taxon>
        <taxon>Vertebrata</taxon>
        <taxon>Euteleostomi</taxon>
        <taxon>Mammalia</taxon>
        <taxon>Eutheria</taxon>
        <taxon>Laurasiatheria</taxon>
        <taxon>Artiodactyla</taxon>
        <taxon>Ruminantia</taxon>
        <taxon>Pecora</taxon>
        <taxon>Cervidae</taxon>
        <taxon>Cervinae</taxon>
        <taxon>Cervus</taxon>
    </lineage>
</organism>
<proteinExistence type="predicted"/>
<dbReference type="Proteomes" id="UP000242450">
    <property type="component" value="Chromosome 16"/>
</dbReference>
<feature type="region of interest" description="Disordered" evidence="1">
    <location>
        <begin position="97"/>
        <end position="137"/>
    </location>
</feature>
<feature type="compositionally biased region" description="Basic and acidic residues" evidence="1">
    <location>
        <begin position="97"/>
        <end position="119"/>
    </location>
</feature>
<feature type="region of interest" description="Disordered" evidence="1">
    <location>
        <begin position="41"/>
        <end position="77"/>
    </location>
</feature>
<gene>
    <name evidence="2" type="ORF">Celaphus_00016870</name>
</gene>
<comment type="caution">
    <text evidence="2">The sequence shown here is derived from an EMBL/GenBank/DDBJ whole genome shotgun (WGS) entry which is preliminary data.</text>
</comment>
<reference evidence="2 3" key="1">
    <citation type="journal article" date="2018" name="Mol. Genet. Genomics">
        <title>The red deer Cervus elaphus genome CerEla1.0: sequencing, annotating, genes, and chromosomes.</title>
        <authorList>
            <person name="Bana N.A."/>
            <person name="Nyiri A."/>
            <person name="Nagy J."/>
            <person name="Frank K."/>
            <person name="Nagy T."/>
            <person name="Steger V."/>
            <person name="Schiller M."/>
            <person name="Lakatos P."/>
            <person name="Sugar L."/>
            <person name="Horn P."/>
            <person name="Barta E."/>
            <person name="Orosz L."/>
        </authorList>
    </citation>
    <scope>NUCLEOTIDE SEQUENCE [LARGE SCALE GENOMIC DNA]</scope>
    <source>
        <strain evidence="2">Hungarian</strain>
    </source>
</reference>
<name>A0A212CMY0_CEREH</name>
<evidence type="ECO:0000256" key="1">
    <source>
        <dbReference type="SAM" id="MobiDB-lite"/>
    </source>
</evidence>
<sequence length="150" mass="16166">MRAAHSRGAGVSRGHSQQPQGRADHVTHTVLALSRNVLEIRRGRGERARSPTPELQLHSSPPGLVQPLLSPSEEVCTGGGGADTGLCVQWGVLRQVRGRDGRGRQEHQPNTSRENEGHLRLTQGGDPSPQSVRSLWADSCDPPALHSVFL</sequence>
<keyword evidence="3" id="KW-1185">Reference proteome</keyword>
<dbReference type="EMBL" id="MKHE01000016">
    <property type="protein sequence ID" value="OWK07409.1"/>
    <property type="molecule type" value="Genomic_DNA"/>
</dbReference>